<keyword evidence="4" id="KW-0297">G-protein coupled receptor</keyword>
<gene>
    <name evidence="10" type="primary">Mas1_0</name>
    <name evidence="10" type="ORF">PITSOR_R05757</name>
</gene>
<proteinExistence type="predicted"/>
<evidence type="ECO:0000256" key="7">
    <source>
        <dbReference type="ARBA" id="ARBA00023224"/>
    </source>
</evidence>
<feature type="transmembrane region" description="Helical" evidence="8">
    <location>
        <begin position="44"/>
        <end position="63"/>
    </location>
</feature>
<feature type="transmembrane region" description="Helical" evidence="8">
    <location>
        <begin position="155"/>
        <end position="176"/>
    </location>
</feature>
<comment type="caution">
    <text evidence="10">The sequence shown here is derived from an EMBL/GenBank/DDBJ whole genome shotgun (WGS) entry which is preliminary data.</text>
</comment>
<dbReference type="GO" id="GO:0004930">
    <property type="term" value="F:G protein-coupled receptor activity"/>
    <property type="evidence" value="ECO:0007669"/>
    <property type="project" value="UniProtKB-KW"/>
</dbReference>
<evidence type="ECO:0000256" key="2">
    <source>
        <dbReference type="ARBA" id="ARBA00022692"/>
    </source>
</evidence>
<evidence type="ECO:0000256" key="1">
    <source>
        <dbReference type="ARBA" id="ARBA00004141"/>
    </source>
</evidence>
<evidence type="ECO:0000256" key="6">
    <source>
        <dbReference type="ARBA" id="ARBA00023170"/>
    </source>
</evidence>
<evidence type="ECO:0000313" key="11">
    <source>
        <dbReference type="Proteomes" id="UP000633448"/>
    </source>
</evidence>
<feature type="transmembrane region" description="Helical" evidence="8">
    <location>
        <begin position="219"/>
        <end position="242"/>
    </location>
</feature>
<dbReference type="AlphaFoldDB" id="A0A851FKR6"/>
<keyword evidence="3 8" id="KW-1133">Transmembrane helix</keyword>
<accession>A0A851FKR6</accession>
<feature type="transmembrane region" description="Helical" evidence="8">
    <location>
        <begin position="182"/>
        <end position="207"/>
    </location>
</feature>
<dbReference type="EMBL" id="WEKX01019942">
    <property type="protein sequence ID" value="NWI93742.1"/>
    <property type="molecule type" value="Genomic_DNA"/>
</dbReference>
<dbReference type="SUPFAM" id="SSF81321">
    <property type="entry name" value="Family A G protein-coupled receptor-like"/>
    <property type="match status" value="1"/>
</dbReference>
<evidence type="ECO:0000313" key="10">
    <source>
        <dbReference type="EMBL" id="NWI93742.1"/>
    </source>
</evidence>
<keyword evidence="6" id="KW-0675">Receptor</keyword>
<evidence type="ECO:0000256" key="3">
    <source>
        <dbReference type="ARBA" id="ARBA00022989"/>
    </source>
</evidence>
<feature type="non-terminal residue" evidence="10">
    <location>
        <position position="298"/>
    </location>
</feature>
<dbReference type="InterPro" id="IPR000276">
    <property type="entry name" value="GPCR_Rhodpsn"/>
</dbReference>
<dbReference type="InterPro" id="IPR026234">
    <property type="entry name" value="MRGPCRFAMILY"/>
</dbReference>
<dbReference type="OrthoDB" id="9631784at2759"/>
<feature type="transmembrane region" description="Helical" evidence="8">
    <location>
        <begin position="120"/>
        <end position="143"/>
    </location>
</feature>
<feature type="transmembrane region" description="Helical" evidence="8">
    <location>
        <begin position="248"/>
        <end position="274"/>
    </location>
</feature>
<dbReference type="Proteomes" id="UP000633448">
    <property type="component" value="Unassembled WGS sequence"/>
</dbReference>
<dbReference type="GO" id="GO:0005886">
    <property type="term" value="C:plasma membrane"/>
    <property type="evidence" value="ECO:0007669"/>
    <property type="project" value="TreeGrafter"/>
</dbReference>
<name>A0A851FKR6_PITSO</name>
<feature type="non-terminal residue" evidence="10">
    <location>
        <position position="1"/>
    </location>
</feature>
<dbReference type="Gene3D" id="1.20.1070.10">
    <property type="entry name" value="Rhodopsin 7-helix transmembrane proteins"/>
    <property type="match status" value="1"/>
</dbReference>
<dbReference type="PRINTS" id="PR00237">
    <property type="entry name" value="GPCRRHODOPSN"/>
</dbReference>
<evidence type="ECO:0000259" key="9">
    <source>
        <dbReference type="PROSITE" id="PS50262"/>
    </source>
</evidence>
<keyword evidence="11" id="KW-1185">Reference proteome</keyword>
<evidence type="ECO:0000256" key="8">
    <source>
        <dbReference type="SAM" id="Phobius"/>
    </source>
</evidence>
<dbReference type="PANTHER" id="PTHR11334">
    <property type="entry name" value="MAS-RELATED G-PROTEIN COUPLED RECEPTOR"/>
    <property type="match status" value="1"/>
</dbReference>
<dbReference type="PANTHER" id="PTHR11334:SF68">
    <property type="entry name" value="G-PROTEIN COUPLED RECEPTORS FAMILY 1 PROFILE DOMAIN-CONTAINING PROTEIN-RELATED"/>
    <property type="match status" value="1"/>
</dbReference>
<feature type="domain" description="G-protein coupled receptors family 1 profile" evidence="9">
    <location>
        <begin position="55"/>
        <end position="271"/>
    </location>
</feature>
<dbReference type="InterPro" id="IPR017452">
    <property type="entry name" value="GPCR_Rhodpsn_7TM"/>
</dbReference>
<reference evidence="10" key="1">
    <citation type="submission" date="2019-10" db="EMBL/GenBank/DDBJ databases">
        <title>Bird 10,000 Genomes (B10K) Project - Family phase.</title>
        <authorList>
            <person name="Zhang G."/>
        </authorList>
    </citation>
    <scope>NUCLEOTIDE SEQUENCE</scope>
    <source>
        <strain evidence="10">B10K-DU-002-53</strain>
        <tissue evidence="10">Muscle</tissue>
    </source>
</reference>
<dbReference type="PROSITE" id="PS50262">
    <property type="entry name" value="G_PROTEIN_RECEP_F1_2"/>
    <property type="match status" value="1"/>
</dbReference>
<feature type="transmembrane region" description="Helical" evidence="8">
    <location>
        <begin position="75"/>
        <end position="100"/>
    </location>
</feature>
<evidence type="ECO:0000256" key="5">
    <source>
        <dbReference type="ARBA" id="ARBA00023136"/>
    </source>
</evidence>
<evidence type="ECO:0000256" key="4">
    <source>
        <dbReference type="ARBA" id="ARBA00023040"/>
    </source>
</evidence>
<keyword evidence="2 8" id="KW-0812">Transmembrane</keyword>
<sequence>PATERASPAYWDIQSGGVASNRSWNDHNPNWTDCESSHLGEVPVTLLVCLCGMVGNGAVLWLLGFRIRRNPVTTFVLNLAVADFTFLLSVTIALGIFCVLESLCHKLGSQGVTTTLNVTIFFAFTASVYLLTAFSAVTALSVLPVSRCPCHCSQHFPGLLCALLWALSILFTGILYFHPSAIIAFVLSCLLSVLTLVCSALTLLAMVLCSSRKHPPRKLCAVVLLAAVCFPFFTADFGYWLLLRVFDFSVFVLNVSLPLACANSSIHPFIYFLAGSCANKFTLSGSVALQRVFCDVTE</sequence>
<keyword evidence="5 8" id="KW-0472">Membrane</keyword>
<comment type="subcellular location">
    <subcellularLocation>
        <location evidence="1">Membrane</location>
        <topology evidence="1">Multi-pass membrane protein</topology>
    </subcellularLocation>
</comment>
<protein>
    <submittedName>
        <fullName evidence="10">MAS protein</fullName>
    </submittedName>
</protein>
<keyword evidence="7" id="KW-0807">Transducer</keyword>
<organism evidence="10 11">
    <name type="scientific">Pitta sordida</name>
    <name type="common">Hooded pitta</name>
    <dbReference type="NCBI Taxonomy" id="9163"/>
    <lineage>
        <taxon>Eukaryota</taxon>
        <taxon>Metazoa</taxon>
        <taxon>Chordata</taxon>
        <taxon>Craniata</taxon>
        <taxon>Vertebrata</taxon>
        <taxon>Euteleostomi</taxon>
        <taxon>Archelosauria</taxon>
        <taxon>Archosauria</taxon>
        <taxon>Dinosauria</taxon>
        <taxon>Saurischia</taxon>
        <taxon>Theropoda</taxon>
        <taxon>Coelurosauria</taxon>
        <taxon>Aves</taxon>
        <taxon>Neognathae</taxon>
        <taxon>Neoaves</taxon>
        <taxon>Telluraves</taxon>
        <taxon>Australaves</taxon>
        <taxon>Passeriformes</taxon>
        <taxon>Pittidae</taxon>
        <taxon>Pitta</taxon>
    </lineage>
</organism>